<name>A0A7G6SM79_9HYPH</name>
<evidence type="ECO:0000313" key="3">
    <source>
        <dbReference type="Proteomes" id="UP000515465"/>
    </source>
</evidence>
<evidence type="ECO:0000259" key="1">
    <source>
        <dbReference type="Pfam" id="PF12708"/>
    </source>
</evidence>
<accession>A0A7G6SM79</accession>
<protein>
    <recommendedName>
        <fullName evidence="1">Rhamnogalacturonase A/B/Epimerase-like pectate lyase domain-containing protein</fullName>
    </recommendedName>
</protein>
<dbReference type="InterPro" id="IPR012334">
    <property type="entry name" value="Pectin_lyas_fold"/>
</dbReference>
<dbReference type="Proteomes" id="UP000515465">
    <property type="component" value="Chromosome"/>
</dbReference>
<dbReference type="AlphaFoldDB" id="A0A7G6SM79"/>
<reference evidence="2" key="1">
    <citation type="journal article" date="2020" name="Mol. Plant Microbe Interact.">
        <title>Complete genome sequences of four natural Pseudomonas isolates that catabolize a wide range of aromatic compounds relevant to lignin valorization.</title>
        <authorList>
            <person name="Hatmaker E.A."/>
            <person name="Presle G."/>
            <person name="Cannon O."/>
            <person name="Guss A.M."/>
            <person name="Elkins J.G."/>
        </authorList>
    </citation>
    <scope>NUCLEOTIDE SEQUENCE</scope>
    <source>
        <strain evidence="2">583</strain>
    </source>
</reference>
<dbReference type="Pfam" id="PF12708">
    <property type="entry name" value="Pect-lyase_RHGA_epim"/>
    <property type="match status" value="1"/>
</dbReference>
<dbReference type="EMBL" id="CP050296">
    <property type="protein sequence ID" value="QND55611.1"/>
    <property type="molecule type" value="Genomic_DNA"/>
</dbReference>
<dbReference type="InterPro" id="IPR011050">
    <property type="entry name" value="Pectin_lyase_fold/virulence"/>
</dbReference>
<dbReference type="RefSeq" id="WP_183461101.1">
    <property type="nucleotide sequence ID" value="NZ_CP050296.1"/>
</dbReference>
<gene>
    <name evidence="2" type="ORF">HB778_02165</name>
</gene>
<proteinExistence type="predicted"/>
<dbReference type="InterPro" id="IPR024535">
    <property type="entry name" value="RHGA/B-epi-like_pectate_lyase"/>
</dbReference>
<dbReference type="SUPFAM" id="SSF51126">
    <property type="entry name" value="Pectin lyase-like"/>
    <property type="match status" value="1"/>
</dbReference>
<evidence type="ECO:0000313" key="2">
    <source>
        <dbReference type="EMBL" id="QND55611.1"/>
    </source>
</evidence>
<sequence>MARPATAAVRLLTGEREPVRLATTINITLSGLQTIDGVLTEVGDRVLVKNQTNATQNGIYTASTGAWFRAADARTSRTMQKGTTVHTQAGSTNAAKVFSFQTDEPVIGTDNITLSLYLSDNALGDAQAAATAAAGSASAAAGSATAASTSATNAATSATNAGNSATAASGSASAAATSATNAGNAVTAAAGSASSAATSATNAGNSATAAAGSASAAAASAAAINLPAPVANTFLKRNAGNTAYVPIAAIDGADVSYTQGGAGSLARAMQDRARERISVLDFTGVDPTGVSDSRAGIVAADAAAAALGKALYFPKGNYLVSAAITPSSFACWLGESKAKVTLTTTSATADLLTVSNGSFTLDRISFGTNITRTAGSYFNISANVVSITNFNMTGAFQGIFLSAAVSTIFVANGNISTASASSIGIRLHGGVAVEIANMIVVWNGAAHPFACLYIDNGGDYSFTNCQFLAGTNGAQIAPAAGQSVAYCRFTNCWFDTSLGAGLSITPTGTGTITGCDFVQCWFSTSGTHGVQMAPGASASVTNVNFANCFMLNNASSGVTLTGAVIADCNFVNNTINGPGTAAGFSLNFGVVRARLQGNRLGGLLYGIFSDGTPTDAMIYDNSFVSCTNKIAGAWLGSTRIERNAGYNPVGAAGITPGASPYTYTAGASPETVYTSATTSITAATQGGVSILPAALGANVPLCIQLEPNEAVAITYTGTLTARKMVH</sequence>
<organism evidence="2 3">
    <name type="scientific">Mesorhizobium huakuii</name>
    <dbReference type="NCBI Taxonomy" id="28104"/>
    <lineage>
        <taxon>Bacteria</taxon>
        <taxon>Pseudomonadati</taxon>
        <taxon>Pseudomonadota</taxon>
        <taxon>Alphaproteobacteria</taxon>
        <taxon>Hyphomicrobiales</taxon>
        <taxon>Phyllobacteriaceae</taxon>
        <taxon>Mesorhizobium</taxon>
    </lineage>
</organism>
<dbReference type="Gene3D" id="2.160.20.10">
    <property type="entry name" value="Single-stranded right-handed beta-helix, Pectin lyase-like"/>
    <property type="match status" value="1"/>
</dbReference>
<feature type="domain" description="Rhamnogalacturonase A/B/Epimerase-like pectate lyase" evidence="1">
    <location>
        <begin position="277"/>
        <end position="402"/>
    </location>
</feature>